<reference evidence="1 2" key="1">
    <citation type="submission" date="2019-03" db="EMBL/GenBank/DDBJ databases">
        <title>Genomic Encyclopedia of Type Strains, Phase IV (KMG-IV): sequencing the most valuable type-strain genomes for metagenomic binning, comparative biology and taxonomic classification.</title>
        <authorList>
            <person name="Goeker M."/>
        </authorList>
    </citation>
    <scope>NUCLEOTIDE SEQUENCE [LARGE SCALE GENOMIC DNA]</scope>
    <source>
        <strain evidence="1 2">DSM 100451</strain>
    </source>
</reference>
<protein>
    <submittedName>
        <fullName evidence="1">Desulfoferrodoxin (Superoxide reductase-like protein)</fullName>
    </submittedName>
</protein>
<dbReference type="InterPro" id="IPR036073">
    <property type="entry name" value="Desulfoferrodoxin_Fe-bd_dom_sf"/>
</dbReference>
<organism evidence="1 2">
    <name type="scientific">Allofournierella massiliensis</name>
    <dbReference type="NCBI Taxonomy" id="1650663"/>
    <lineage>
        <taxon>Bacteria</taxon>
        <taxon>Bacillati</taxon>
        <taxon>Bacillota</taxon>
        <taxon>Clostridia</taxon>
        <taxon>Eubacteriales</taxon>
        <taxon>Oscillospiraceae</taxon>
        <taxon>Allofournierella</taxon>
    </lineage>
</organism>
<dbReference type="Gene3D" id="2.60.40.730">
    <property type="entry name" value="SOR catalytic domain"/>
    <property type="match status" value="1"/>
</dbReference>
<dbReference type="SUPFAM" id="SSF49367">
    <property type="entry name" value="Superoxide reductase-like"/>
    <property type="match status" value="1"/>
</dbReference>
<dbReference type="EMBL" id="SLUM01000042">
    <property type="protein sequence ID" value="TCL52877.1"/>
    <property type="molecule type" value="Genomic_DNA"/>
</dbReference>
<proteinExistence type="predicted"/>
<name>A0A4R1QID9_9FIRM</name>
<dbReference type="GO" id="GO:0005506">
    <property type="term" value="F:iron ion binding"/>
    <property type="evidence" value="ECO:0007669"/>
    <property type="project" value="InterPro"/>
</dbReference>
<gene>
    <name evidence="1" type="ORF">EDD77_1425</name>
</gene>
<dbReference type="RefSeq" id="WP_058963078.1">
    <property type="nucleotide sequence ID" value="NZ_CABKVM010000012.1"/>
</dbReference>
<evidence type="ECO:0000313" key="2">
    <source>
        <dbReference type="Proteomes" id="UP000295184"/>
    </source>
</evidence>
<dbReference type="STRING" id="1650663.GCA_001486665_00574"/>
<dbReference type="Proteomes" id="UP000295184">
    <property type="component" value="Unassembled WGS sequence"/>
</dbReference>
<evidence type="ECO:0000313" key="1">
    <source>
        <dbReference type="EMBL" id="TCL52877.1"/>
    </source>
</evidence>
<sequence length="133" mass="14952">MELLSGDQICNNNRAANMQRTVFYVCPVCGNVIPAAGQAAISCCGIPLPQLEPEEMSGEHTVQIEAVEDEQFVTLEHPMSKSHFISFVAWVSGDRVELVKLYPEGNAQCRLHMRGHGYLYVYCNRHGLMRKRL</sequence>
<dbReference type="GO" id="GO:0016491">
    <property type="term" value="F:oxidoreductase activity"/>
    <property type="evidence" value="ECO:0007669"/>
    <property type="project" value="InterPro"/>
</dbReference>
<accession>A0A4R1QID9</accession>
<dbReference type="AlphaFoldDB" id="A0A4R1QID9"/>
<comment type="caution">
    <text evidence="1">The sequence shown here is derived from an EMBL/GenBank/DDBJ whole genome shotgun (WGS) entry which is preliminary data.</text>
</comment>
<dbReference type="OrthoDB" id="9813152at2"/>